<protein>
    <submittedName>
        <fullName evidence="1">Uncharacterized protein</fullName>
    </submittedName>
</protein>
<sequence>MKFSSSSSGGTEERKKLGIAITDAQDDPKAVHTMNFGRWNEVINDQNTWMRASIHAPNSSLEYNEDQTTRTPQSLAAGRGRRWLLFPVRQETEHTPSPSREEYGTIATSEDNTTSLTTRVCGMQKSSQDGCRFSNHSTQIWIILRSKIEMRGRLGDLYSHAYGSAISACCYDMYVVGSGGRVRRQVH</sequence>
<comment type="caution">
    <text evidence="1">The sequence shown here is derived from an EMBL/GenBank/DDBJ whole genome shotgun (WGS) entry which is preliminary data.</text>
</comment>
<gene>
    <name evidence="1" type="ORF">BDY19DRAFT_1051356</name>
</gene>
<dbReference type="EMBL" id="MU274944">
    <property type="protein sequence ID" value="KAI0084363.1"/>
    <property type="molecule type" value="Genomic_DNA"/>
</dbReference>
<evidence type="ECO:0000313" key="1">
    <source>
        <dbReference type="EMBL" id="KAI0084363.1"/>
    </source>
</evidence>
<organism evidence="1 2">
    <name type="scientific">Irpex rosettiformis</name>
    <dbReference type="NCBI Taxonomy" id="378272"/>
    <lineage>
        <taxon>Eukaryota</taxon>
        <taxon>Fungi</taxon>
        <taxon>Dikarya</taxon>
        <taxon>Basidiomycota</taxon>
        <taxon>Agaricomycotina</taxon>
        <taxon>Agaricomycetes</taxon>
        <taxon>Polyporales</taxon>
        <taxon>Irpicaceae</taxon>
        <taxon>Irpex</taxon>
    </lineage>
</organism>
<name>A0ACB8TQQ4_9APHY</name>
<evidence type="ECO:0000313" key="2">
    <source>
        <dbReference type="Proteomes" id="UP001055072"/>
    </source>
</evidence>
<dbReference type="Proteomes" id="UP001055072">
    <property type="component" value="Unassembled WGS sequence"/>
</dbReference>
<keyword evidence="2" id="KW-1185">Reference proteome</keyword>
<accession>A0ACB8TQQ4</accession>
<reference evidence="1" key="1">
    <citation type="journal article" date="2021" name="Environ. Microbiol.">
        <title>Gene family expansions and transcriptome signatures uncover fungal adaptations to wood decay.</title>
        <authorList>
            <person name="Hage H."/>
            <person name="Miyauchi S."/>
            <person name="Viragh M."/>
            <person name="Drula E."/>
            <person name="Min B."/>
            <person name="Chaduli D."/>
            <person name="Navarro D."/>
            <person name="Favel A."/>
            <person name="Norest M."/>
            <person name="Lesage-Meessen L."/>
            <person name="Balint B."/>
            <person name="Merenyi Z."/>
            <person name="de Eugenio L."/>
            <person name="Morin E."/>
            <person name="Martinez A.T."/>
            <person name="Baldrian P."/>
            <person name="Stursova M."/>
            <person name="Martinez M.J."/>
            <person name="Novotny C."/>
            <person name="Magnuson J.K."/>
            <person name="Spatafora J.W."/>
            <person name="Maurice S."/>
            <person name="Pangilinan J."/>
            <person name="Andreopoulos W."/>
            <person name="LaButti K."/>
            <person name="Hundley H."/>
            <person name="Na H."/>
            <person name="Kuo A."/>
            <person name="Barry K."/>
            <person name="Lipzen A."/>
            <person name="Henrissat B."/>
            <person name="Riley R."/>
            <person name="Ahrendt S."/>
            <person name="Nagy L.G."/>
            <person name="Grigoriev I.V."/>
            <person name="Martin F."/>
            <person name="Rosso M.N."/>
        </authorList>
    </citation>
    <scope>NUCLEOTIDE SEQUENCE</scope>
    <source>
        <strain evidence="1">CBS 384.51</strain>
    </source>
</reference>
<proteinExistence type="predicted"/>